<dbReference type="InterPro" id="IPR007313">
    <property type="entry name" value="FxsA"/>
</dbReference>
<dbReference type="Pfam" id="PF04186">
    <property type="entry name" value="FxsA"/>
    <property type="match status" value="1"/>
</dbReference>
<dbReference type="OrthoDB" id="9792788at2"/>
<keyword evidence="2" id="KW-0472">Membrane</keyword>
<dbReference type="NCBIfam" id="NF008528">
    <property type="entry name" value="PRK11463.1-2"/>
    <property type="match status" value="1"/>
</dbReference>
<comment type="caution">
    <text evidence="3">The sequence shown here is derived from an EMBL/GenBank/DDBJ whole genome shotgun (WGS) entry which is preliminary data.</text>
</comment>
<proteinExistence type="predicted"/>
<evidence type="ECO:0000256" key="2">
    <source>
        <dbReference type="SAM" id="Phobius"/>
    </source>
</evidence>
<evidence type="ECO:0008006" key="5">
    <source>
        <dbReference type="Google" id="ProtNLM"/>
    </source>
</evidence>
<dbReference type="PANTHER" id="PTHR35335">
    <property type="entry name" value="UPF0716 PROTEIN FXSA"/>
    <property type="match status" value="1"/>
</dbReference>
<keyword evidence="4" id="KW-1185">Reference proteome</keyword>
<keyword evidence="2" id="KW-0812">Transmembrane</keyword>
<evidence type="ECO:0000256" key="1">
    <source>
        <dbReference type="SAM" id="MobiDB-lite"/>
    </source>
</evidence>
<name>A0A3E0WHZ8_9GAMM</name>
<dbReference type="RefSeq" id="WP_116303803.1">
    <property type="nucleotide sequence ID" value="NZ_NFZV01000029.1"/>
</dbReference>
<dbReference type="EMBL" id="NFZW01000028">
    <property type="protein sequence ID" value="RFA32544.1"/>
    <property type="molecule type" value="Genomic_DNA"/>
</dbReference>
<organism evidence="3 4">
    <name type="scientific">Alkalilimnicola ehrlichii</name>
    <dbReference type="NCBI Taxonomy" id="351052"/>
    <lineage>
        <taxon>Bacteria</taxon>
        <taxon>Pseudomonadati</taxon>
        <taxon>Pseudomonadota</taxon>
        <taxon>Gammaproteobacteria</taxon>
        <taxon>Chromatiales</taxon>
        <taxon>Ectothiorhodospiraceae</taxon>
        <taxon>Alkalilimnicola</taxon>
    </lineage>
</organism>
<dbReference type="PANTHER" id="PTHR35335:SF1">
    <property type="entry name" value="UPF0716 PROTEIN FXSA"/>
    <property type="match status" value="1"/>
</dbReference>
<dbReference type="AlphaFoldDB" id="A0A3E0WHZ8"/>
<feature type="region of interest" description="Disordered" evidence="1">
    <location>
        <begin position="126"/>
        <end position="152"/>
    </location>
</feature>
<sequence>MPIFILLFLIVPFVEIYLLIQVGQVIGALPTIGLCVLTAVLGGALLRQQGVRTMARARHNLDQGQLPAHEMLEGIALGIGGALLVTPGFATDAVGFMCLLPFTRRWLVSHVLRRVTVVSAMGAGAYDSTTRRPQGREADGSHIIEGEYERKD</sequence>
<dbReference type="GO" id="GO:0016020">
    <property type="term" value="C:membrane"/>
    <property type="evidence" value="ECO:0007669"/>
    <property type="project" value="InterPro"/>
</dbReference>
<dbReference type="Proteomes" id="UP000256763">
    <property type="component" value="Unassembled WGS sequence"/>
</dbReference>
<evidence type="ECO:0000313" key="3">
    <source>
        <dbReference type="EMBL" id="RFA32544.1"/>
    </source>
</evidence>
<evidence type="ECO:0000313" key="4">
    <source>
        <dbReference type="Proteomes" id="UP000256763"/>
    </source>
</evidence>
<accession>A0A3E0WHZ8</accession>
<protein>
    <recommendedName>
        <fullName evidence="5">Exlusion protein FxsA</fullName>
    </recommendedName>
</protein>
<keyword evidence="2" id="KW-1133">Transmembrane helix</keyword>
<feature type="compositionally biased region" description="Basic and acidic residues" evidence="1">
    <location>
        <begin position="134"/>
        <end position="152"/>
    </location>
</feature>
<feature type="transmembrane region" description="Helical" evidence="2">
    <location>
        <begin position="26"/>
        <end position="46"/>
    </location>
</feature>
<reference evidence="4" key="1">
    <citation type="submission" date="2017-05" db="EMBL/GenBank/DDBJ databases">
        <authorList>
            <person name="Sharma S."/>
            <person name="Sidhu C."/>
            <person name="Pinnaka A.K."/>
        </authorList>
    </citation>
    <scope>NUCLEOTIDE SEQUENCE [LARGE SCALE GENOMIC DNA]</scope>
    <source>
        <strain evidence="4">AK93</strain>
    </source>
</reference>
<gene>
    <name evidence="3" type="ORF">CAL65_19475</name>
</gene>